<keyword evidence="3" id="KW-0597">Phosphoprotein</keyword>
<dbReference type="EMBL" id="QOVM01000002">
    <property type="protein sequence ID" value="RXG23257.1"/>
    <property type="molecule type" value="Genomic_DNA"/>
</dbReference>
<dbReference type="InterPro" id="IPR052162">
    <property type="entry name" value="Sensor_kinase/Photoreceptor"/>
</dbReference>
<evidence type="ECO:0000259" key="7">
    <source>
        <dbReference type="PROSITE" id="PS50109"/>
    </source>
</evidence>
<dbReference type="PROSITE" id="PS50109">
    <property type="entry name" value="HIS_KIN"/>
    <property type="match status" value="1"/>
</dbReference>
<evidence type="ECO:0000259" key="9">
    <source>
        <dbReference type="PROSITE" id="PS50113"/>
    </source>
</evidence>
<dbReference type="SUPFAM" id="SSF47384">
    <property type="entry name" value="Homodimeric domain of signal transducing histidine kinase"/>
    <property type="match status" value="1"/>
</dbReference>
<dbReference type="Gene3D" id="1.10.287.130">
    <property type="match status" value="1"/>
</dbReference>
<dbReference type="NCBIfam" id="TIGR00229">
    <property type="entry name" value="sensory_box"/>
    <property type="match status" value="3"/>
</dbReference>
<feature type="domain" description="PAS" evidence="8">
    <location>
        <begin position="436"/>
        <end position="481"/>
    </location>
</feature>
<dbReference type="RefSeq" id="WP_128756799.1">
    <property type="nucleotide sequence ID" value="NZ_QOVM01000002.1"/>
</dbReference>
<dbReference type="SUPFAM" id="SSF55785">
    <property type="entry name" value="PYP-like sensor domain (PAS domain)"/>
    <property type="match status" value="4"/>
</dbReference>
<keyword evidence="6" id="KW-0175">Coiled coil</keyword>
<dbReference type="AlphaFoldDB" id="A0A4Q0P998"/>
<dbReference type="PROSITE" id="PS50112">
    <property type="entry name" value="PAS"/>
    <property type="match status" value="3"/>
</dbReference>
<dbReference type="OrthoDB" id="9781208at2"/>
<feature type="coiled-coil region" evidence="6">
    <location>
        <begin position="552"/>
        <end position="579"/>
    </location>
</feature>
<organism evidence="10 11">
    <name type="scientific">Leeuwenhoekiella aequorea</name>
    <dbReference type="NCBI Taxonomy" id="283736"/>
    <lineage>
        <taxon>Bacteria</taxon>
        <taxon>Pseudomonadati</taxon>
        <taxon>Bacteroidota</taxon>
        <taxon>Flavobacteriia</taxon>
        <taxon>Flavobacteriales</taxon>
        <taxon>Flavobacteriaceae</taxon>
        <taxon>Leeuwenhoekiella</taxon>
    </lineage>
</organism>
<evidence type="ECO:0000313" key="11">
    <source>
        <dbReference type="Proteomes" id="UP000289238"/>
    </source>
</evidence>
<dbReference type="SMART" id="SM00091">
    <property type="entry name" value="PAS"/>
    <property type="match status" value="4"/>
</dbReference>
<feature type="domain" description="PAC" evidence="9">
    <location>
        <begin position="127"/>
        <end position="179"/>
    </location>
</feature>
<dbReference type="InterPro" id="IPR000700">
    <property type="entry name" value="PAS-assoc_C"/>
</dbReference>
<evidence type="ECO:0000313" key="10">
    <source>
        <dbReference type="EMBL" id="RXG23257.1"/>
    </source>
</evidence>
<dbReference type="InterPro" id="IPR036097">
    <property type="entry name" value="HisK_dim/P_sf"/>
</dbReference>
<accession>A0A4Q0P998</accession>
<dbReference type="InterPro" id="IPR036890">
    <property type="entry name" value="HATPase_C_sf"/>
</dbReference>
<dbReference type="InterPro" id="IPR003661">
    <property type="entry name" value="HisK_dim/P_dom"/>
</dbReference>
<proteinExistence type="predicted"/>
<dbReference type="Gene3D" id="3.30.450.20">
    <property type="entry name" value="PAS domain"/>
    <property type="match status" value="4"/>
</dbReference>
<dbReference type="EC" id="2.7.13.3" evidence="2"/>
<dbReference type="InterPro" id="IPR035965">
    <property type="entry name" value="PAS-like_dom_sf"/>
</dbReference>
<feature type="domain" description="Histidine kinase" evidence="7">
    <location>
        <begin position="579"/>
        <end position="788"/>
    </location>
</feature>
<evidence type="ECO:0000256" key="2">
    <source>
        <dbReference type="ARBA" id="ARBA00012438"/>
    </source>
</evidence>
<dbReference type="SUPFAM" id="SSF55874">
    <property type="entry name" value="ATPase domain of HSP90 chaperone/DNA topoisomerase II/histidine kinase"/>
    <property type="match status" value="1"/>
</dbReference>
<protein>
    <recommendedName>
        <fullName evidence="2">histidine kinase</fullName>
        <ecNumber evidence="2">2.7.13.3</ecNumber>
    </recommendedName>
</protein>
<dbReference type="InterPro" id="IPR003594">
    <property type="entry name" value="HATPase_dom"/>
</dbReference>
<comment type="caution">
    <text evidence="10">The sequence shown here is derived from an EMBL/GenBank/DDBJ whole genome shotgun (WGS) entry which is preliminary data.</text>
</comment>
<evidence type="ECO:0000256" key="1">
    <source>
        <dbReference type="ARBA" id="ARBA00000085"/>
    </source>
</evidence>
<evidence type="ECO:0000256" key="3">
    <source>
        <dbReference type="ARBA" id="ARBA00022553"/>
    </source>
</evidence>
<feature type="domain" description="PAC" evidence="9">
    <location>
        <begin position="509"/>
        <end position="561"/>
    </location>
</feature>
<evidence type="ECO:0000256" key="4">
    <source>
        <dbReference type="ARBA" id="ARBA00022679"/>
    </source>
</evidence>
<dbReference type="InterPro" id="IPR001610">
    <property type="entry name" value="PAC"/>
</dbReference>
<dbReference type="Proteomes" id="UP000289238">
    <property type="component" value="Unassembled WGS sequence"/>
</dbReference>
<dbReference type="GO" id="GO:0000155">
    <property type="term" value="F:phosphorelay sensor kinase activity"/>
    <property type="evidence" value="ECO:0007669"/>
    <property type="project" value="InterPro"/>
</dbReference>
<keyword evidence="4" id="KW-0808">Transferase</keyword>
<dbReference type="SMART" id="SM00387">
    <property type="entry name" value="HATPase_c"/>
    <property type="match status" value="1"/>
</dbReference>
<evidence type="ECO:0000256" key="6">
    <source>
        <dbReference type="SAM" id="Coils"/>
    </source>
</evidence>
<feature type="domain" description="PAS" evidence="8">
    <location>
        <begin position="195"/>
        <end position="226"/>
    </location>
</feature>
<evidence type="ECO:0000256" key="5">
    <source>
        <dbReference type="ARBA" id="ARBA00022777"/>
    </source>
</evidence>
<dbReference type="CDD" id="cd00082">
    <property type="entry name" value="HisKA"/>
    <property type="match status" value="1"/>
</dbReference>
<dbReference type="InterPro" id="IPR005467">
    <property type="entry name" value="His_kinase_dom"/>
</dbReference>
<dbReference type="SMART" id="SM00388">
    <property type="entry name" value="HisKA"/>
    <property type="match status" value="1"/>
</dbReference>
<dbReference type="Pfam" id="PF02518">
    <property type="entry name" value="HATPase_c"/>
    <property type="match status" value="1"/>
</dbReference>
<dbReference type="Pfam" id="PF00512">
    <property type="entry name" value="HisKA"/>
    <property type="match status" value="1"/>
</dbReference>
<comment type="catalytic activity">
    <reaction evidence="1">
        <text>ATP + protein L-histidine = ADP + protein N-phospho-L-histidine.</text>
        <dbReference type="EC" id="2.7.13.3"/>
    </reaction>
</comment>
<reference evidence="10 11" key="1">
    <citation type="submission" date="2018-07" db="EMBL/GenBank/DDBJ databases">
        <title>Leeuwenhoekiella genomics.</title>
        <authorList>
            <person name="Tahon G."/>
            <person name="Willems A."/>
        </authorList>
    </citation>
    <scope>NUCLEOTIDE SEQUENCE [LARGE SCALE GENOMIC DNA]</scope>
    <source>
        <strain evidence="10 11">LMG 22550</strain>
    </source>
</reference>
<dbReference type="Pfam" id="PF13426">
    <property type="entry name" value="PAS_9"/>
    <property type="match status" value="3"/>
</dbReference>
<dbReference type="CDD" id="cd00130">
    <property type="entry name" value="PAS"/>
    <property type="match status" value="3"/>
</dbReference>
<dbReference type="PANTHER" id="PTHR43304:SF1">
    <property type="entry name" value="PAC DOMAIN-CONTAINING PROTEIN"/>
    <property type="match status" value="1"/>
</dbReference>
<name>A0A4Q0P998_9FLAO</name>
<dbReference type="Pfam" id="PF13188">
    <property type="entry name" value="PAS_8"/>
    <property type="match status" value="1"/>
</dbReference>
<dbReference type="Gene3D" id="3.30.565.10">
    <property type="entry name" value="Histidine kinase-like ATPase, C-terminal domain"/>
    <property type="match status" value="1"/>
</dbReference>
<dbReference type="PRINTS" id="PR00344">
    <property type="entry name" value="BCTRLSENSOR"/>
</dbReference>
<dbReference type="FunFam" id="3.30.565.10:FF:000006">
    <property type="entry name" value="Sensor histidine kinase WalK"/>
    <property type="match status" value="1"/>
</dbReference>
<feature type="domain" description="PAS" evidence="8">
    <location>
        <begin position="55"/>
        <end position="96"/>
    </location>
</feature>
<evidence type="ECO:0000259" key="8">
    <source>
        <dbReference type="PROSITE" id="PS50112"/>
    </source>
</evidence>
<dbReference type="InterPro" id="IPR000014">
    <property type="entry name" value="PAS"/>
</dbReference>
<dbReference type="SMART" id="SM00086">
    <property type="entry name" value="PAC"/>
    <property type="match status" value="3"/>
</dbReference>
<dbReference type="PROSITE" id="PS50113">
    <property type="entry name" value="PAC"/>
    <property type="match status" value="2"/>
</dbReference>
<keyword evidence="5" id="KW-0418">Kinase</keyword>
<gene>
    <name evidence="10" type="ORF">DSM00_869</name>
</gene>
<dbReference type="InterPro" id="IPR004358">
    <property type="entry name" value="Sig_transdc_His_kin-like_C"/>
</dbReference>
<keyword evidence="11" id="KW-1185">Reference proteome</keyword>
<dbReference type="PANTHER" id="PTHR43304">
    <property type="entry name" value="PHYTOCHROME-LIKE PROTEIN CPH1"/>
    <property type="match status" value="1"/>
</dbReference>
<sequence>MEIPDLEVYKRIIERERKARKMAESILEAKSSELYRTSQELKRSNERLRSSIYQKNSELKGLFESLVDAYIVIDLEGYILKMNAAAINLLGYNSDQESVFLPKLILKEDKYKVIKGFKALLSTGNITNFKVTILTKNDKYCRIHINASVIKNEEGEAVAAQGILRDITFEEEKAQIISDQKKQLEFIVNSSPLGIALTTNGLIDNCNASFTRILGYQEDEIIGKSLKSITVAAEQSDYDDKSKQLHKGEINSFTTTIKYITNFGEIITTKINVSSVQDHNDITLQQEVITIEDITKELLAQEKLIESENRLSALILRLQSGILLEDENRKVVLTNPMFCEMFGIDVNPEMLIGADCIKAADDAKTLFKDPDKFLVRISEILEKRELVTGDELELIDGRILLRDFVPVYSNEKYKGHLWSYNDITLSKRHKEDLRNQKEKYSNIIANMNLGLVETNTDGKILFVNQSFCEQSGYSKQELLGKIASDIFVTKKSKQIILEKFKSRKKGISDSYEVEIISKDRGLRNWLVSGAPNYDIHGNHIGSVGIQLDITEFKNLEIQKELLLKNLEKSNKELQEYAHVVSHDLKSPLRSINALANWIKEDNAAVLDEQSLENFEILENTLEKMENLISGILNYSSIQIETTNDKTTDVYDIIQDIRELMFIPSNIRLNVVTKLPVINVDRTRLQQVFQNLIGNAIRYCDKDKGHIEISYIDRGDFHEFAIRDNGIGIEEKYYSKIFNIFQSLTDHDDSTGIGLSIVKKIVDMYQGKIWVESIPKKGSTFYFSLKKTK</sequence>